<dbReference type="Proteomes" id="UP000553632">
    <property type="component" value="Unassembled WGS sequence"/>
</dbReference>
<comment type="caution">
    <text evidence="1">The sequence shown here is derived from an EMBL/GenBank/DDBJ whole genome shotgun (WGS) entry which is preliminary data.</text>
</comment>
<dbReference type="AlphaFoldDB" id="A0A7J6TCE5"/>
<accession>A0A7J6TCE5</accession>
<evidence type="ECO:0000313" key="2">
    <source>
        <dbReference type="Proteomes" id="UP000553632"/>
    </source>
</evidence>
<protein>
    <submittedName>
        <fullName evidence="1">Uncharacterized protein</fullName>
    </submittedName>
</protein>
<dbReference type="InterPro" id="IPR020103">
    <property type="entry name" value="PsdUridine_synth_cat_dom_sf"/>
</dbReference>
<reference evidence="1 2" key="1">
    <citation type="submission" date="2020-04" db="EMBL/GenBank/DDBJ databases">
        <title>Perkinsus olseni comparative genomics.</title>
        <authorList>
            <person name="Bogema D.R."/>
        </authorList>
    </citation>
    <scope>NUCLEOTIDE SEQUENCE [LARGE SCALE GENOMIC DNA]</scope>
    <source>
        <strain evidence="1 2">ATCC PRA-207</strain>
    </source>
</reference>
<evidence type="ECO:0000313" key="1">
    <source>
        <dbReference type="EMBL" id="KAF4742949.1"/>
    </source>
</evidence>
<keyword evidence="2" id="KW-1185">Reference proteome</keyword>
<sequence length="118" mass="13344">MRLSMRCFLCGVYAHVEGYSDLLDESINLGEIGPWARDGIDFDLTPHVGCRVVIKTIARPLVVRPVALHAEEEWKMDWGENVKRNMLLDFYLPRGSYATMLLRELGVHQALGEPDGDS</sequence>
<dbReference type="InterPro" id="IPR042214">
    <property type="entry name" value="TruD_catalytic"/>
</dbReference>
<dbReference type="SUPFAM" id="SSF55120">
    <property type="entry name" value="Pseudouridine synthase"/>
    <property type="match status" value="1"/>
</dbReference>
<organism evidence="1 2">
    <name type="scientific">Perkinsus olseni</name>
    <name type="common">Perkinsus atlanticus</name>
    <dbReference type="NCBI Taxonomy" id="32597"/>
    <lineage>
        <taxon>Eukaryota</taxon>
        <taxon>Sar</taxon>
        <taxon>Alveolata</taxon>
        <taxon>Perkinsozoa</taxon>
        <taxon>Perkinsea</taxon>
        <taxon>Perkinsida</taxon>
        <taxon>Perkinsidae</taxon>
        <taxon>Perkinsus</taxon>
    </lineage>
</organism>
<name>A0A7J6TCE5_PEROL</name>
<gene>
    <name evidence="1" type="ORF">FOZ63_001904</name>
</gene>
<dbReference type="GO" id="GO:0009982">
    <property type="term" value="F:pseudouridine synthase activity"/>
    <property type="evidence" value="ECO:0007669"/>
    <property type="project" value="InterPro"/>
</dbReference>
<dbReference type="Gene3D" id="3.30.2350.20">
    <property type="entry name" value="TruD, catalytic domain"/>
    <property type="match status" value="1"/>
</dbReference>
<dbReference type="GO" id="GO:0001522">
    <property type="term" value="P:pseudouridine synthesis"/>
    <property type="evidence" value="ECO:0007669"/>
    <property type="project" value="InterPro"/>
</dbReference>
<dbReference type="EMBL" id="JABANO010011754">
    <property type="protein sequence ID" value="KAF4742949.1"/>
    <property type="molecule type" value="Genomic_DNA"/>
</dbReference>
<dbReference type="GO" id="GO:0003723">
    <property type="term" value="F:RNA binding"/>
    <property type="evidence" value="ECO:0007669"/>
    <property type="project" value="InterPro"/>
</dbReference>
<proteinExistence type="predicted"/>